<dbReference type="Pfam" id="PF00888">
    <property type="entry name" value="Cullin"/>
    <property type="match status" value="1"/>
</dbReference>
<dbReference type="GeneID" id="40306436"/>
<dbReference type="InterPro" id="IPR019559">
    <property type="entry name" value="Cullin_neddylation_domain"/>
</dbReference>
<dbReference type="Gene3D" id="3.30.230.130">
    <property type="entry name" value="Cullin, Chain C, Domain 2"/>
    <property type="match status" value="1"/>
</dbReference>
<dbReference type="OrthoDB" id="27073at2759"/>
<feature type="region of interest" description="Disordered" evidence="6">
    <location>
        <begin position="1"/>
        <end position="21"/>
    </location>
</feature>
<dbReference type="InterPro" id="IPR036388">
    <property type="entry name" value="WH-like_DNA-bd_sf"/>
</dbReference>
<evidence type="ECO:0000256" key="3">
    <source>
        <dbReference type="ARBA" id="ARBA00022843"/>
    </source>
</evidence>
<dbReference type="FunFam" id="1.10.10.10:FF:000014">
    <property type="entry name" value="Cullin 1"/>
    <property type="match status" value="1"/>
</dbReference>
<reference evidence="8 9" key="1">
    <citation type="submission" date="2017-09" db="EMBL/GenBank/DDBJ databases">
        <title>Genome sequencing of Besnoitia besnoiti strain Bb-Ger1.</title>
        <authorList>
            <person name="Schares G."/>
            <person name="Venepally P."/>
            <person name="Lorenzi H.A."/>
        </authorList>
    </citation>
    <scope>NUCLEOTIDE SEQUENCE [LARGE SCALE GENOMIC DNA]</scope>
    <source>
        <strain evidence="8 9">Bb-Ger1</strain>
    </source>
</reference>
<evidence type="ECO:0000313" key="8">
    <source>
        <dbReference type="EMBL" id="PFH32762.1"/>
    </source>
</evidence>
<dbReference type="EMBL" id="NWUJ01000010">
    <property type="protein sequence ID" value="PFH32762.1"/>
    <property type="molecule type" value="Genomic_DNA"/>
</dbReference>
<feature type="domain" description="Cullin family profile" evidence="7">
    <location>
        <begin position="393"/>
        <end position="712"/>
    </location>
</feature>
<dbReference type="PROSITE" id="PS50069">
    <property type="entry name" value="CULLIN_2"/>
    <property type="match status" value="1"/>
</dbReference>
<comment type="similarity">
    <text evidence="1 4 5">Belongs to the cullin family.</text>
</comment>
<dbReference type="SUPFAM" id="SSF75632">
    <property type="entry name" value="Cullin homology domain"/>
    <property type="match status" value="1"/>
</dbReference>
<dbReference type="SUPFAM" id="SSF46785">
    <property type="entry name" value="Winged helix' DNA-binding domain"/>
    <property type="match status" value="1"/>
</dbReference>
<dbReference type="InterPro" id="IPR016158">
    <property type="entry name" value="Cullin_homology"/>
</dbReference>
<evidence type="ECO:0000256" key="4">
    <source>
        <dbReference type="PROSITE-ProRule" id="PRU00330"/>
    </source>
</evidence>
<dbReference type="AlphaFoldDB" id="A0A2A9MBJ5"/>
<dbReference type="InterPro" id="IPR036390">
    <property type="entry name" value="WH_DNA-bd_sf"/>
</dbReference>
<accession>A0A2A9MBJ5</accession>
<dbReference type="Gene3D" id="1.20.1310.10">
    <property type="entry name" value="Cullin Repeats"/>
    <property type="match status" value="4"/>
</dbReference>
<evidence type="ECO:0000259" key="7">
    <source>
        <dbReference type="PROSITE" id="PS50069"/>
    </source>
</evidence>
<dbReference type="InterPro" id="IPR016159">
    <property type="entry name" value="Cullin_repeat-like_dom_sf"/>
</dbReference>
<evidence type="ECO:0000256" key="5">
    <source>
        <dbReference type="RuleBase" id="RU003829"/>
    </source>
</evidence>
<dbReference type="KEGG" id="bbes:BESB_013740"/>
<feature type="compositionally biased region" description="Low complexity" evidence="6">
    <location>
        <begin position="1"/>
        <end position="18"/>
    </location>
</feature>
<dbReference type="SMART" id="SM00884">
    <property type="entry name" value="Cullin_Nedd8"/>
    <property type="match status" value="1"/>
</dbReference>
<keyword evidence="9" id="KW-1185">Reference proteome</keyword>
<dbReference type="VEuPathDB" id="ToxoDB:BESB_013740"/>
<dbReference type="InterPro" id="IPR059120">
    <property type="entry name" value="Cullin-like_AB"/>
</dbReference>
<dbReference type="Gene3D" id="1.10.10.10">
    <property type="entry name" value="Winged helix-like DNA-binding domain superfamily/Winged helix DNA-binding domain"/>
    <property type="match status" value="1"/>
</dbReference>
<dbReference type="InterPro" id="IPR045093">
    <property type="entry name" value="Cullin"/>
</dbReference>
<name>A0A2A9MBJ5_BESBE</name>
<dbReference type="Pfam" id="PF26557">
    <property type="entry name" value="Cullin_AB"/>
    <property type="match status" value="1"/>
</dbReference>
<organism evidence="8 9">
    <name type="scientific">Besnoitia besnoiti</name>
    <name type="common">Apicomplexan protozoan</name>
    <dbReference type="NCBI Taxonomy" id="94643"/>
    <lineage>
        <taxon>Eukaryota</taxon>
        <taxon>Sar</taxon>
        <taxon>Alveolata</taxon>
        <taxon>Apicomplexa</taxon>
        <taxon>Conoidasida</taxon>
        <taxon>Coccidia</taxon>
        <taxon>Eucoccidiorida</taxon>
        <taxon>Eimeriorina</taxon>
        <taxon>Sarcocystidae</taxon>
        <taxon>Besnoitia</taxon>
    </lineage>
</organism>
<dbReference type="Proteomes" id="UP000224006">
    <property type="component" value="Chromosome IX"/>
</dbReference>
<evidence type="ECO:0000256" key="6">
    <source>
        <dbReference type="SAM" id="MobiDB-lite"/>
    </source>
</evidence>
<evidence type="ECO:0000313" key="9">
    <source>
        <dbReference type="Proteomes" id="UP000224006"/>
    </source>
</evidence>
<proteinExistence type="inferred from homology"/>
<dbReference type="GO" id="GO:0006511">
    <property type="term" value="P:ubiquitin-dependent protein catabolic process"/>
    <property type="evidence" value="ECO:0007669"/>
    <property type="project" value="InterPro"/>
</dbReference>
<dbReference type="RefSeq" id="XP_029216771.1">
    <property type="nucleotide sequence ID" value="XM_029360104.1"/>
</dbReference>
<keyword evidence="2" id="KW-1017">Isopeptide bond</keyword>
<sequence length="860" mass="97776">MRSLASSSGGGAARPSRPFSSETPEFGLFGHKAMSGDEVARRWEFLRTAFEHIFAHEAGTLSYEEVYRYAYMLVINKKGKLLYDGTRQCVEAYLGQVAAAVAEQENDDLFLSALLERWRDHRTNMQMVKDVLLYLDKHYVEMHHLTPSFSMGMNLFCTTVLQHPHIQLRFRHLLLNKITREREGQQVDRMMMREAISMLSQLRLHVHRQVYKEEFETPFLAATREFYVREASDYIVYNATPDYLVKAETRINEEAKRVEDYLDADTAAPLRALMEDVWLGQHYKTLVYNPNSGCAHLFHSDKIGDLARMHRLFSAVPGALEEVRQVMKDSITKYGEAIVSDPEKTRDPVTFVQSFFLLKSKFDQIVIRAFGESKEAFGAQMAAFETVLNKDTRAARFLSLYLDDMFRKTMRGLSDVEAEQKLEEVLVLFRYLRDKDIFEAVYKQHLARRLLAGRSACEEEEKKMITKLKAECGQQYTSKLEGMYRDMQASDDIMRQYHARDEYERDLLSAFSLCVSCAFACREVTVPALSRLDACLRDLGEALGRREGSDAVPVSPPVAVAALPESTPPACVSSLGGAAACDDEQSGDFEFSVRVVTQGTWPVDLHSLVAETQLLPASLLKEAKLFESFYLSRHNGRVLKWNLGQGKAVVRGHLRYSRHDFDCTTLQMLFLLAFNFFPDGTPVSVSELLNCFLTVAPALPLSELKRHLTSLTTPRCRILLRAAAGDSPSSAQELKDSDTLTVNLPYMNKLRRVRVPLIALTAAAGEAGDWSTPQLETQAGADVPSSVEQDRNYLVEAAIVRVMKTRRRLSHNDLLVEVTRHLAQRFRPSPALIKQRIEKLIEREFLDRDAADRRIYNYLA</sequence>
<protein>
    <submittedName>
        <fullName evidence="8">Putative cullin 3</fullName>
    </submittedName>
</protein>
<keyword evidence="3" id="KW-0832">Ubl conjugation</keyword>
<dbReference type="GO" id="GO:0031625">
    <property type="term" value="F:ubiquitin protein ligase binding"/>
    <property type="evidence" value="ECO:0007669"/>
    <property type="project" value="InterPro"/>
</dbReference>
<dbReference type="InterPro" id="IPR001373">
    <property type="entry name" value="Cullin_N"/>
</dbReference>
<dbReference type="SMART" id="SM00182">
    <property type="entry name" value="CULLIN"/>
    <property type="match status" value="1"/>
</dbReference>
<dbReference type="SUPFAM" id="SSF74788">
    <property type="entry name" value="Cullin repeat-like"/>
    <property type="match status" value="1"/>
</dbReference>
<dbReference type="FunFam" id="1.20.1310.10:FF:000001">
    <property type="entry name" value="Cullin 3"/>
    <property type="match status" value="1"/>
</dbReference>
<dbReference type="Pfam" id="PF10557">
    <property type="entry name" value="Cullin_Nedd8"/>
    <property type="match status" value="1"/>
</dbReference>
<comment type="caution">
    <text evidence="8">The sequence shown here is derived from an EMBL/GenBank/DDBJ whole genome shotgun (WGS) entry which is preliminary data.</text>
</comment>
<evidence type="ECO:0000256" key="1">
    <source>
        <dbReference type="ARBA" id="ARBA00006019"/>
    </source>
</evidence>
<gene>
    <name evidence="8" type="ORF">BESB_013740</name>
</gene>
<dbReference type="InterPro" id="IPR036317">
    <property type="entry name" value="Cullin_homology_sf"/>
</dbReference>
<dbReference type="PANTHER" id="PTHR11932">
    <property type="entry name" value="CULLIN"/>
    <property type="match status" value="1"/>
</dbReference>
<evidence type="ECO:0000256" key="2">
    <source>
        <dbReference type="ARBA" id="ARBA00022499"/>
    </source>
</evidence>
<dbReference type="FunFam" id="1.20.1310.10:FF:000002">
    <property type="entry name" value="cullin-3 isoform X1"/>
    <property type="match status" value="1"/>
</dbReference>
<dbReference type="STRING" id="94643.A0A2A9MBJ5"/>